<feature type="coiled-coil region" evidence="1">
    <location>
        <begin position="444"/>
        <end position="478"/>
    </location>
</feature>
<keyword evidence="4" id="KW-1185">Reference proteome</keyword>
<evidence type="ECO:0000256" key="1">
    <source>
        <dbReference type="SAM" id="Coils"/>
    </source>
</evidence>
<dbReference type="RefSeq" id="XP_041187801.1">
    <property type="nucleotide sequence ID" value="XM_041341045.1"/>
</dbReference>
<dbReference type="OrthoDB" id="2678246at2759"/>
<comment type="caution">
    <text evidence="3">The sequence shown here is derived from an EMBL/GenBank/DDBJ whole genome shotgun (WGS) entry which is preliminary data.</text>
</comment>
<gene>
    <name evidence="3" type="ORF">BJ212DRAFT_1485892</name>
</gene>
<reference evidence="3" key="1">
    <citation type="journal article" date="2020" name="New Phytol.">
        <title>Comparative genomics reveals dynamic genome evolution in host specialist ectomycorrhizal fungi.</title>
        <authorList>
            <person name="Lofgren L.A."/>
            <person name="Nguyen N.H."/>
            <person name="Vilgalys R."/>
            <person name="Ruytinx J."/>
            <person name="Liao H.L."/>
            <person name="Branco S."/>
            <person name="Kuo A."/>
            <person name="LaButti K."/>
            <person name="Lipzen A."/>
            <person name="Andreopoulos W."/>
            <person name="Pangilinan J."/>
            <person name="Riley R."/>
            <person name="Hundley H."/>
            <person name="Na H."/>
            <person name="Barry K."/>
            <person name="Grigoriev I.V."/>
            <person name="Stajich J.E."/>
            <person name="Kennedy P.G."/>
        </authorList>
    </citation>
    <scope>NUCLEOTIDE SEQUENCE</scope>
    <source>
        <strain evidence="3">MN1</strain>
    </source>
</reference>
<name>A0A9P7DZW7_9AGAM</name>
<feature type="region of interest" description="Disordered" evidence="2">
    <location>
        <begin position="350"/>
        <end position="393"/>
    </location>
</feature>
<feature type="compositionally biased region" description="Low complexity" evidence="2">
    <location>
        <begin position="360"/>
        <end position="383"/>
    </location>
</feature>
<dbReference type="Proteomes" id="UP000807769">
    <property type="component" value="Unassembled WGS sequence"/>
</dbReference>
<sequence length="489" mass="53325">MATPAATPATATPATATPATATPATATPTTTAGRVTVRWETCDFDHTNTLIQFLKTHPGACHVLFNELKKSCNPTITEPETLGSQKSHIWVTITQTIFAEDEEYKNIYAQDNHKFALAVSNHLNYLRNKYKKHCACFLQTGAGINPLDATEQVLADFPWFDALNALWKGNLVFAPKTILSAPSVDHTSGMATLTQGKGKGKEIVPPPPDPYDAVGDTEGDLINDVTDLPPLTQGKGKEKALPLPSPDEFMDETPSPNNIDHSSHIPQVNPPLPHTLSNDANDNMDVQQWDDVRDDNFELAEQGDDHAIQIHISNKHPYPSPSLPPTYTPCTPKFLSHGKFQMHTDHALNRSTIHTPKPPSSLQSLSHSHSHSCTSTSPSSSTHRPAASQKSSSLLKCVDSNMQDVQGQVQSLTDSMNYIYTVKAATLEYKIAKAKIERDEAAAIYQHSQEAKALELQLLEAQAKVQMEKQAALQLEIELLKLKGGAASA</sequence>
<evidence type="ECO:0000256" key="2">
    <source>
        <dbReference type="SAM" id="MobiDB-lite"/>
    </source>
</evidence>
<keyword evidence="1" id="KW-0175">Coiled coil</keyword>
<protein>
    <submittedName>
        <fullName evidence="3">Uncharacterized protein</fullName>
    </submittedName>
</protein>
<organism evidence="3 4">
    <name type="scientific">Suillus subaureus</name>
    <dbReference type="NCBI Taxonomy" id="48587"/>
    <lineage>
        <taxon>Eukaryota</taxon>
        <taxon>Fungi</taxon>
        <taxon>Dikarya</taxon>
        <taxon>Basidiomycota</taxon>
        <taxon>Agaricomycotina</taxon>
        <taxon>Agaricomycetes</taxon>
        <taxon>Agaricomycetidae</taxon>
        <taxon>Boletales</taxon>
        <taxon>Suillineae</taxon>
        <taxon>Suillaceae</taxon>
        <taxon>Suillus</taxon>
    </lineage>
</organism>
<dbReference type="EMBL" id="JABBWG010000046">
    <property type="protein sequence ID" value="KAG1807035.1"/>
    <property type="molecule type" value="Genomic_DNA"/>
</dbReference>
<evidence type="ECO:0000313" key="4">
    <source>
        <dbReference type="Proteomes" id="UP000807769"/>
    </source>
</evidence>
<feature type="region of interest" description="Disordered" evidence="2">
    <location>
        <begin position="1"/>
        <end position="32"/>
    </location>
</feature>
<accession>A0A9P7DZW7</accession>
<proteinExistence type="predicted"/>
<dbReference type="AlphaFoldDB" id="A0A9P7DZW7"/>
<evidence type="ECO:0000313" key="3">
    <source>
        <dbReference type="EMBL" id="KAG1807035.1"/>
    </source>
</evidence>
<dbReference type="GeneID" id="64635061"/>